<organism evidence="15 16">
    <name type="scientific">Wohlfahrtiimonas larvae</name>
    <dbReference type="NCBI Taxonomy" id="1157986"/>
    <lineage>
        <taxon>Bacteria</taxon>
        <taxon>Pseudomonadati</taxon>
        <taxon>Pseudomonadota</taxon>
        <taxon>Gammaproteobacteria</taxon>
        <taxon>Cardiobacteriales</taxon>
        <taxon>Ignatzschineriaceae</taxon>
        <taxon>Wohlfahrtiimonas</taxon>
    </lineage>
</organism>
<dbReference type="InterPro" id="IPR036942">
    <property type="entry name" value="Beta-barrel_TonB_sf"/>
</dbReference>
<feature type="chain" id="PRO_5045401489" evidence="12">
    <location>
        <begin position="23"/>
        <end position="647"/>
    </location>
</feature>
<evidence type="ECO:0000256" key="10">
    <source>
        <dbReference type="PROSITE-ProRule" id="PRU01360"/>
    </source>
</evidence>
<feature type="domain" description="TonB-dependent receptor plug" evidence="14">
    <location>
        <begin position="52"/>
        <end position="158"/>
    </location>
</feature>
<evidence type="ECO:0000256" key="12">
    <source>
        <dbReference type="SAM" id="SignalP"/>
    </source>
</evidence>
<evidence type="ECO:0000259" key="14">
    <source>
        <dbReference type="Pfam" id="PF07715"/>
    </source>
</evidence>
<proteinExistence type="inferred from homology"/>
<evidence type="ECO:0000313" key="16">
    <source>
        <dbReference type="Proteomes" id="UP001500631"/>
    </source>
</evidence>
<evidence type="ECO:0000256" key="3">
    <source>
        <dbReference type="ARBA" id="ARBA00022452"/>
    </source>
</evidence>
<dbReference type="Proteomes" id="UP001500631">
    <property type="component" value="Unassembled WGS sequence"/>
</dbReference>
<accession>A0ABP9MN21</accession>
<dbReference type="Pfam" id="PF07715">
    <property type="entry name" value="Plug"/>
    <property type="match status" value="1"/>
</dbReference>
<sequence length="647" mass="73265">MKLNPLYMALGAIFFVTPLTFAQTHDDQQSVTQTLEKDEIVFTANRTDQKLDTVGSTINVISEQQLENGQYQRVSDALSTLPGINITRSGANGLSGAFIRGMSSDNVLVMIDGVIVNNPSSAGRGFDFSTLDTLNIERIEVLKGPQSTLYGSSASAGVIQMFTKKGGPQRTTVTLEGGSYEHVKTTVQTQGQTDTLMYSLALGLNQEHGISTADKKLEGNSERDKFKNRDASFYINYAPLDWINFDLMARYDRQHTDLDLGGGPKQDALYYYQKSKRWLGRFAINTILFDEQWLSSLIYDISDSRSRNYQDPDHKYNTTYSRSAFKGRLQTISWQNTLTLHSDFQTLFGFAYNRESMSTFTNSVSQYGPYDSSYPKKSINQKSFYLDQHLNFNNQFFNTIGLRYEDHSEFGDKTTYRLTSRYNITDFVAIKGSYGTGFKAPTLYQLYEPTYGNKNLKAETSKGFDIGVVLTPIESTTVELTYFQQKIKDRIIFDSPTSKYKSSDEFKSKGVEFSTNTQLNNQLSFGLNYTYTDARDYLKNNGTLMSNKAVRVPKHMVGGHINFKPLEQWNIFAEAKYHGSTVSNLAGWSPQKNLKPYWMVNLATNYAINDDVSIYARVNNLLDKDYYTVWGYGEKRINGAIGVKISF</sequence>
<keyword evidence="15" id="KW-0675">Receptor</keyword>
<comment type="similarity">
    <text evidence="10 11">Belongs to the TonB-dependent receptor family.</text>
</comment>
<comment type="subcellular location">
    <subcellularLocation>
        <location evidence="1 10">Cell outer membrane</location>
        <topology evidence="1 10">Multi-pass membrane protein</topology>
    </subcellularLocation>
</comment>
<evidence type="ECO:0000256" key="1">
    <source>
        <dbReference type="ARBA" id="ARBA00004571"/>
    </source>
</evidence>
<feature type="signal peptide" evidence="12">
    <location>
        <begin position="1"/>
        <end position="22"/>
    </location>
</feature>
<dbReference type="Pfam" id="PF00593">
    <property type="entry name" value="TonB_dep_Rec_b-barrel"/>
    <property type="match status" value="1"/>
</dbReference>
<dbReference type="InterPro" id="IPR000531">
    <property type="entry name" value="Beta-barrel_TonB"/>
</dbReference>
<reference evidence="16" key="1">
    <citation type="journal article" date="2019" name="Int. J. Syst. Evol. Microbiol.">
        <title>The Global Catalogue of Microorganisms (GCM) 10K type strain sequencing project: providing services to taxonomists for standard genome sequencing and annotation.</title>
        <authorList>
            <consortium name="The Broad Institute Genomics Platform"/>
            <consortium name="The Broad Institute Genome Sequencing Center for Infectious Disease"/>
            <person name="Wu L."/>
            <person name="Ma J."/>
        </authorList>
    </citation>
    <scope>NUCLEOTIDE SEQUENCE [LARGE SCALE GENOMIC DNA]</scope>
    <source>
        <strain evidence="16">JCM 18424</strain>
    </source>
</reference>
<dbReference type="RefSeq" id="WP_077925280.1">
    <property type="nucleotide sequence ID" value="NZ_BAABKE010000003.1"/>
</dbReference>
<evidence type="ECO:0000256" key="2">
    <source>
        <dbReference type="ARBA" id="ARBA00022448"/>
    </source>
</evidence>
<evidence type="ECO:0000256" key="7">
    <source>
        <dbReference type="ARBA" id="ARBA00023077"/>
    </source>
</evidence>
<keyword evidence="2 10" id="KW-0813">Transport</keyword>
<dbReference type="InterPro" id="IPR012910">
    <property type="entry name" value="Plug_dom"/>
</dbReference>
<dbReference type="CDD" id="cd01347">
    <property type="entry name" value="ligand_gated_channel"/>
    <property type="match status" value="1"/>
</dbReference>
<evidence type="ECO:0000259" key="13">
    <source>
        <dbReference type="Pfam" id="PF00593"/>
    </source>
</evidence>
<keyword evidence="5 12" id="KW-0732">Signal</keyword>
<comment type="caution">
    <text evidence="15">The sequence shown here is derived from an EMBL/GenBank/DDBJ whole genome shotgun (WGS) entry which is preliminary data.</text>
</comment>
<dbReference type="InterPro" id="IPR037066">
    <property type="entry name" value="Plug_dom_sf"/>
</dbReference>
<name>A0ABP9MN21_9GAMM</name>
<evidence type="ECO:0000313" key="15">
    <source>
        <dbReference type="EMBL" id="GAA5097562.1"/>
    </source>
</evidence>
<dbReference type="InterPro" id="IPR039426">
    <property type="entry name" value="TonB-dep_rcpt-like"/>
</dbReference>
<keyword evidence="9 10" id="KW-0998">Cell outer membrane</keyword>
<keyword evidence="8 10" id="KW-0472">Membrane</keyword>
<evidence type="ECO:0000256" key="5">
    <source>
        <dbReference type="ARBA" id="ARBA00022729"/>
    </source>
</evidence>
<keyword evidence="4 10" id="KW-0812">Transmembrane</keyword>
<dbReference type="Gene3D" id="2.40.170.20">
    <property type="entry name" value="TonB-dependent receptor, beta-barrel domain"/>
    <property type="match status" value="1"/>
</dbReference>
<protein>
    <submittedName>
        <fullName evidence="15">TonB-dependent receptor</fullName>
    </submittedName>
</protein>
<dbReference type="PANTHER" id="PTHR30069:SF53">
    <property type="entry name" value="COLICIN I RECEPTOR-RELATED"/>
    <property type="match status" value="1"/>
</dbReference>
<keyword evidence="3 10" id="KW-1134">Transmembrane beta strand</keyword>
<evidence type="ECO:0000256" key="4">
    <source>
        <dbReference type="ARBA" id="ARBA00022692"/>
    </source>
</evidence>
<keyword evidence="7 11" id="KW-0798">TonB box</keyword>
<keyword evidence="16" id="KW-1185">Reference proteome</keyword>
<dbReference type="PANTHER" id="PTHR30069">
    <property type="entry name" value="TONB-DEPENDENT OUTER MEMBRANE RECEPTOR"/>
    <property type="match status" value="1"/>
</dbReference>
<dbReference type="EMBL" id="BAABKE010000003">
    <property type="protein sequence ID" value="GAA5097562.1"/>
    <property type="molecule type" value="Genomic_DNA"/>
</dbReference>
<dbReference type="PROSITE" id="PS52016">
    <property type="entry name" value="TONB_DEPENDENT_REC_3"/>
    <property type="match status" value="1"/>
</dbReference>
<evidence type="ECO:0000256" key="9">
    <source>
        <dbReference type="ARBA" id="ARBA00023237"/>
    </source>
</evidence>
<dbReference type="SUPFAM" id="SSF56935">
    <property type="entry name" value="Porins"/>
    <property type="match status" value="1"/>
</dbReference>
<keyword evidence="6" id="KW-0406">Ion transport</keyword>
<evidence type="ECO:0000256" key="8">
    <source>
        <dbReference type="ARBA" id="ARBA00023136"/>
    </source>
</evidence>
<evidence type="ECO:0000256" key="11">
    <source>
        <dbReference type="RuleBase" id="RU003357"/>
    </source>
</evidence>
<evidence type="ECO:0000256" key="6">
    <source>
        <dbReference type="ARBA" id="ARBA00023065"/>
    </source>
</evidence>
<gene>
    <name evidence="15" type="ORF">GCM10023338_09090</name>
</gene>
<feature type="domain" description="TonB-dependent receptor-like beta-barrel" evidence="13">
    <location>
        <begin position="231"/>
        <end position="621"/>
    </location>
</feature>
<dbReference type="Gene3D" id="2.170.130.10">
    <property type="entry name" value="TonB-dependent receptor, plug domain"/>
    <property type="match status" value="1"/>
</dbReference>